<dbReference type="Proteomes" id="UP000183180">
    <property type="component" value="Unassembled WGS sequence"/>
</dbReference>
<evidence type="ECO:0000313" key="6">
    <source>
        <dbReference type="EMBL" id="SDU57700.1"/>
    </source>
</evidence>
<dbReference type="SUPFAM" id="SSF55811">
    <property type="entry name" value="Nudix"/>
    <property type="match status" value="1"/>
</dbReference>
<evidence type="ECO:0000259" key="5">
    <source>
        <dbReference type="PROSITE" id="PS51462"/>
    </source>
</evidence>
<gene>
    <name evidence="6" type="ORF">SAMN04488548_1342301</name>
</gene>
<dbReference type="STRING" id="158898.SAMN04488548_1342301"/>
<dbReference type="AlphaFoldDB" id="A0A1H2JMP1"/>
<organism evidence="6 7">
    <name type="scientific">Gordonia westfalica</name>
    <dbReference type="NCBI Taxonomy" id="158898"/>
    <lineage>
        <taxon>Bacteria</taxon>
        <taxon>Bacillati</taxon>
        <taxon>Actinomycetota</taxon>
        <taxon>Actinomycetes</taxon>
        <taxon>Mycobacteriales</taxon>
        <taxon>Gordoniaceae</taxon>
        <taxon>Gordonia</taxon>
    </lineage>
</organism>
<dbReference type="OrthoDB" id="9804442at2"/>
<comment type="cofactor">
    <cofactor evidence="1">
        <name>Mg(2+)</name>
        <dbReference type="ChEBI" id="CHEBI:18420"/>
    </cofactor>
</comment>
<accession>A0A1H2JMP1</accession>
<proteinExistence type="inferred from homology"/>
<dbReference type="GO" id="GO:0016787">
    <property type="term" value="F:hydrolase activity"/>
    <property type="evidence" value="ECO:0007669"/>
    <property type="project" value="UniProtKB-KW"/>
</dbReference>
<evidence type="ECO:0000256" key="1">
    <source>
        <dbReference type="ARBA" id="ARBA00001946"/>
    </source>
</evidence>
<feature type="domain" description="Nudix hydrolase" evidence="5">
    <location>
        <begin position="3"/>
        <end position="129"/>
    </location>
</feature>
<name>A0A1H2JMP1_9ACTN</name>
<dbReference type="EMBL" id="FNLM01000034">
    <property type="protein sequence ID" value="SDU57700.1"/>
    <property type="molecule type" value="Genomic_DNA"/>
</dbReference>
<dbReference type="PANTHER" id="PTHR43046:SF14">
    <property type="entry name" value="MUTT_NUDIX FAMILY PROTEIN"/>
    <property type="match status" value="1"/>
</dbReference>
<dbReference type="PROSITE" id="PS51462">
    <property type="entry name" value="NUDIX"/>
    <property type="match status" value="1"/>
</dbReference>
<dbReference type="InterPro" id="IPR020084">
    <property type="entry name" value="NUDIX_hydrolase_CS"/>
</dbReference>
<sequence>MTRRVVAVGAVLTDDEGRILLIRRRNPPQAGKWTVPGGKVEPGESIEAAVAREMLEETGFHVEVGELLWTVDIPGPDDVVFEVHDFAARIVSGTLCAGDDAADAGWFTARDLTELPVTRGLLAHLRKHGVLG</sequence>
<dbReference type="Gene3D" id="3.90.79.10">
    <property type="entry name" value="Nucleoside Triphosphate Pyrophosphohydrolase"/>
    <property type="match status" value="1"/>
</dbReference>
<keyword evidence="3 4" id="KW-0378">Hydrolase</keyword>
<dbReference type="RefSeq" id="WP_074850751.1">
    <property type="nucleotide sequence ID" value="NZ_FNLM01000034.1"/>
</dbReference>
<evidence type="ECO:0000313" key="7">
    <source>
        <dbReference type="Proteomes" id="UP000183180"/>
    </source>
</evidence>
<dbReference type="InterPro" id="IPR020476">
    <property type="entry name" value="Nudix_hydrolase"/>
</dbReference>
<evidence type="ECO:0000256" key="3">
    <source>
        <dbReference type="ARBA" id="ARBA00022801"/>
    </source>
</evidence>
<protein>
    <submittedName>
        <fullName evidence="6">Mutator mutT protein</fullName>
    </submittedName>
</protein>
<dbReference type="PANTHER" id="PTHR43046">
    <property type="entry name" value="GDP-MANNOSE MANNOSYL HYDROLASE"/>
    <property type="match status" value="1"/>
</dbReference>
<comment type="similarity">
    <text evidence="2 4">Belongs to the Nudix hydrolase family.</text>
</comment>
<dbReference type="InterPro" id="IPR000086">
    <property type="entry name" value="NUDIX_hydrolase_dom"/>
</dbReference>
<dbReference type="PROSITE" id="PS00893">
    <property type="entry name" value="NUDIX_BOX"/>
    <property type="match status" value="1"/>
</dbReference>
<dbReference type="CDD" id="cd04673">
    <property type="entry name" value="NUDIX_ADPRase"/>
    <property type="match status" value="1"/>
</dbReference>
<evidence type="ECO:0000256" key="2">
    <source>
        <dbReference type="ARBA" id="ARBA00005582"/>
    </source>
</evidence>
<dbReference type="InterPro" id="IPR015797">
    <property type="entry name" value="NUDIX_hydrolase-like_dom_sf"/>
</dbReference>
<evidence type="ECO:0000256" key="4">
    <source>
        <dbReference type="RuleBase" id="RU003476"/>
    </source>
</evidence>
<dbReference type="PRINTS" id="PR00502">
    <property type="entry name" value="NUDIXFAMILY"/>
</dbReference>
<dbReference type="Pfam" id="PF00293">
    <property type="entry name" value="NUDIX"/>
    <property type="match status" value="1"/>
</dbReference>
<reference evidence="6 7" key="1">
    <citation type="submission" date="2016-10" db="EMBL/GenBank/DDBJ databases">
        <authorList>
            <person name="de Groot N.N."/>
        </authorList>
    </citation>
    <scope>NUCLEOTIDE SEQUENCE [LARGE SCALE GENOMIC DNA]</scope>
    <source>
        <strain evidence="6 7">DSM 44215</strain>
    </source>
</reference>